<sequence>MKAKTAAEKRWHEFVAKIPCVVCSRFGGGGGRITLHHVAKGSGVRSHFAVVPLCEEHHQGGAGLHCMGPRRFLMLYRPPDEDEYGLLVWLLEDVAALVS</sequence>
<name>A0A6J5QGJ1_9CAUD</name>
<dbReference type="InterPro" id="IPR031875">
    <property type="entry name" value="RecA_dep_nuc"/>
</dbReference>
<accession>A0A6J5QGJ1</accession>
<dbReference type="EMBL" id="LR796994">
    <property type="protein sequence ID" value="CAB4180298.1"/>
    <property type="molecule type" value="Genomic_DNA"/>
</dbReference>
<dbReference type="Gene3D" id="3.30.40.190">
    <property type="match status" value="1"/>
</dbReference>
<organism evidence="1">
    <name type="scientific">uncultured Caudovirales phage</name>
    <dbReference type="NCBI Taxonomy" id="2100421"/>
    <lineage>
        <taxon>Viruses</taxon>
        <taxon>Duplodnaviria</taxon>
        <taxon>Heunggongvirae</taxon>
        <taxon>Uroviricota</taxon>
        <taxon>Caudoviricetes</taxon>
        <taxon>Peduoviridae</taxon>
        <taxon>Maltschvirus</taxon>
        <taxon>Maltschvirus maltsch</taxon>
    </lineage>
</organism>
<protein>
    <submittedName>
        <fullName evidence="1">Recombination enhancement, RecA-dependent nuclease</fullName>
    </submittedName>
</protein>
<dbReference type="Pfam" id="PF16786">
    <property type="entry name" value="RecA_dep_nuc"/>
    <property type="match status" value="1"/>
</dbReference>
<reference evidence="1" key="1">
    <citation type="submission" date="2020-05" db="EMBL/GenBank/DDBJ databases">
        <authorList>
            <person name="Chiriac C."/>
            <person name="Salcher M."/>
            <person name="Ghai R."/>
            <person name="Kavagutti S V."/>
        </authorList>
    </citation>
    <scope>NUCLEOTIDE SEQUENCE</scope>
</reference>
<gene>
    <name evidence="1" type="ORF">UFOVP1040_41</name>
</gene>
<proteinExistence type="predicted"/>
<evidence type="ECO:0000313" key="1">
    <source>
        <dbReference type="EMBL" id="CAB4180298.1"/>
    </source>
</evidence>